<keyword evidence="1" id="KW-1133">Transmembrane helix</keyword>
<sequence>MVCPVGNRIIVAISVTFILQLAGLCLPNWVTSDSGGEYGGLFAYCVGPTCDSLPLIFHMDNADYGGVVSLHLVGTGLLLITVFVGSILAWRSGWTKVTFLVMSGFLFTAATCICCGVTWFVLNFSREGNMYLMFTKENVLISNRKMMTSPRLSFALFMCAVSGLMSLVLGVVTHTVGKAKPRTTTVKYGSRIFHLERLDHVCSPDRNTRHVLKSHARTGILVEARHLLSKKKLFIHVNRLDDRNAVT</sequence>
<reference evidence="2 3" key="1">
    <citation type="journal article" date="2017" name="Nat. Ecol. Evol.">
        <title>Scallop genome provides insights into evolution of bilaterian karyotype and development.</title>
        <authorList>
            <person name="Wang S."/>
            <person name="Zhang J."/>
            <person name="Jiao W."/>
            <person name="Li J."/>
            <person name="Xun X."/>
            <person name="Sun Y."/>
            <person name="Guo X."/>
            <person name="Huan P."/>
            <person name="Dong B."/>
            <person name="Zhang L."/>
            <person name="Hu X."/>
            <person name="Sun X."/>
            <person name="Wang J."/>
            <person name="Zhao C."/>
            <person name="Wang Y."/>
            <person name="Wang D."/>
            <person name="Huang X."/>
            <person name="Wang R."/>
            <person name="Lv J."/>
            <person name="Li Y."/>
            <person name="Zhang Z."/>
            <person name="Liu B."/>
            <person name="Lu W."/>
            <person name="Hui Y."/>
            <person name="Liang J."/>
            <person name="Zhou Z."/>
            <person name="Hou R."/>
            <person name="Li X."/>
            <person name="Liu Y."/>
            <person name="Li H."/>
            <person name="Ning X."/>
            <person name="Lin Y."/>
            <person name="Zhao L."/>
            <person name="Xing Q."/>
            <person name="Dou J."/>
            <person name="Li Y."/>
            <person name="Mao J."/>
            <person name="Guo H."/>
            <person name="Dou H."/>
            <person name="Li T."/>
            <person name="Mu C."/>
            <person name="Jiang W."/>
            <person name="Fu Q."/>
            <person name="Fu X."/>
            <person name="Miao Y."/>
            <person name="Liu J."/>
            <person name="Yu Q."/>
            <person name="Li R."/>
            <person name="Liao H."/>
            <person name="Li X."/>
            <person name="Kong Y."/>
            <person name="Jiang Z."/>
            <person name="Chourrout D."/>
            <person name="Li R."/>
            <person name="Bao Z."/>
        </authorList>
    </citation>
    <scope>NUCLEOTIDE SEQUENCE [LARGE SCALE GENOMIC DNA]</scope>
    <source>
        <strain evidence="2 3">PY_sf001</strain>
    </source>
</reference>
<evidence type="ECO:0000256" key="1">
    <source>
        <dbReference type="SAM" id="Phobius"/>
    </source>
</evidence>
<feature type="transmembrane region" description="Helical" evidence="1">
    <location>
        <begin position="152"/>
        <end position="172"/>
    </location>
</feature>
<dbReference type="Proteomes" id="UP000242188">
    <property type="component" value="Unassembled WGS sequence"/>
</dbReference>
<feature type="transmembrane region" description="Helical" evidence="1">
    <location>
        <begin position="9"/>
        <end position="30"/>
    </location>
</feature>
<gene>
    <name evidence="2" type="ORF">KP79_PYT10213</name>
</gene>
<evidence type="ECO:0000313" key="2">
    <source>
        <dbReference type="EMBL" id="OWF42613.1"/>
    </source>
</evidence>
<feature type="transmembrane region" description="Helical" evidence="1">
    <location>
        <begin position="68"/>
        <end position="90"/>
    </location>
</feature>
<accession>A0A210Q1J0</accession>
<comment type="caution">
    <text evidence="2">The sequence shown here is derived from an EMBL/GenBank/DDBJ whole genome shotgun (WGS) entry which is preliminary data.</text>
</comment>
<protein>
    <submittedName>
        <fullName evidence="2">Uncharacterized protein</fullName>
    </submittedName>
</protein>
<organism evidence="2 3">
    <name type="scientific">Mizuhopecten yessoensis</name>
    <name type="common">Japanese scallop</name>
    <name type="synonym">Patinopecten yessoensis</name>
    <dbReference type="NCBI Taxonomy" id="6573"/>
    <lineage>
        <taxon>Eukaryota</taxon>
        <taxon>Metazoa</taxon>
        <taxon>Spiralia</taxon>
        <taxon>Lophotrochozoa</taxon>
        <taxon>Mollusca</taxon>
        <taxon>Bivalvia</taxon>
        <taxon>Autobranchia</taxon>
        <taxon>Pteriomorphia</taxon>
        <taxon>Pectinida</taxon>
        <taxon>Pectinoidea</taxon>
        <taxon>Pectinidae</taxon>
        <taxon>Mizuhopecten</taxon>
    </lineage>
</organism>
<dbReference type="AlphaFoldDB" id="A0A210Q1J0"/>
<keyword evidence="1" id="KW-0472">Membrane</keyword>
<feature type="transmembrane region" description="Helical" evidence="1">
    <location>
        <begin position="97"/>
        <end position="122"/>
    </location>
</feature>
<dbReference type="EMBL" id="NEDP02005243">
    <property type="protein sequence ID" value="OWF42613.1"/>
    <property type="molecule type" value="Genomic_DNA"/>
</dbReference>
<keyword evidence="1" id="KW-0812">Transmembrane</keyword>
<keyword evidence="3" id="KW-1185">Reference proteome</keyword>
<proteinExistence type="predicted"/>
<name>A0A210Q1J0_MIZYE</name>
<evidence type="ECO:0000313" key="3">
    <source>
        <dbReference type="Proteomes" id="UP000242188"/>
    </source>
</evidence>